<protein>
    <recommendedName>
        <fullName evidence="3">Prolyl aminopeptidase</fullName>
    </recommendedName>
</protein>
<dbReference type="Gene3D" id="3.40.50.1820">
    <property type="entry name" value="alpha/beta hydrolase"/>
    <property type="match status" value="1"/>
</dbReference>
<comment type="caution">
    <text evidence="1">The sequence shown here is derived from an EMBL/GenBank/DDBJ whole genome shotgun (WGS) entry which is preliminary data.</text>
</comment>
<dbReference type="PANTHER" id="PTHR43722">
    <property type="entry name" value="PROLINE IMINOPEPTIDASE"/>
    <property type="match status" value="1"/>
</dbReference>
<accession>A0ABR3FVX5</accession>
<dbReference type="EMBL" id="JBAHYK010000053">
    <property type="protein sequence ID" value="KAL0579608.1"/>
    <property type="molecule type" value="Genomic_DNA"/>
</dbReference>
<reference evidence="1 2" key="1">
    <citation type="submission" date="2024-02" db="EMBL/GenBank/DDBJ databases">
        <title>A draft genome for the cacao thread blight pathogen Marasmius crinis-equi.</title>
        <authorList>
            <person name="Cohen S.P."/>
            <person name="Baruah I.K."/>
            <person name="Amoako-Attah I."/>
            <person name="Bukari Y."/>
            <person name="Meinhardt L.W."/>
            <person name="Bailey B.A."/>
        </authorList>
    </citation>
    <scope>NUCLEOTIDE SEQUENCE [LARGE SCALE GENOMIC DNA]</scope>
    <source>
        <strain evidence="1 2">GH-76</strain>
    </source>
</reference>
<evidence type="ECO:0000313" key="1">
    <source>
        <dbReference type="EMBL" id="KAL0579608.1"/>
    </source>
</evidence>
<organism evidence="1 2">
    <name type="scientific">Marasmius crinis-equi</name>
    <dbReference type="NCBI Taxonomy" id="585013"/>
    <lineage>
        <taxon>Eukaryota</taxon>
        <taxon>Fungi</taxon>
        <taxon>Dikarya</taxon>
        <taxon>Basidiomycota</taxon>
        <taxon>Agaricomycotina</taxon>
        <taxon>Agaricomycetes</taxon>
        <taxon>Agaricomycetidae</taxon>
        <taxon>Agaricales</taxon>
        <taxon>Marasmiineae</taxon>
        <taxon>Marasmiaceae</taxon>
        <taxon>Marasmius</taxon>
    </lineage>
</organism>
<dbReference type="PANTHER" id="PTHR43722:SF1">
    <property type="entry name" value="PROLINE IMINOPEPTIDASE"/>
    <property type="match status" value="1"/>
</dbReference>
<proteinExistence type="predicted"/>
<gene>
    <name evidence="1" type="ORF">V5O48_002380</name>
</gene>
<dbReference type="Proteomes" id="UP001465976">
    <property type="component" value="Unassembled WGS sequence"/>
</dbReference>
<dbReference type="InterPro" id="IPR029058">
    <property type="entry name" value="AB_hydrolase_fold"/>
</dbReference>
<dbReference type="SUPFAM" id="SSF53474">
    <property type="entry name" value="alpha/beta-Hydrolases"/>
    <property type="match status" value="1"/>
</dbReference>
<evidence type="ECO:0008006" key="3">
    <source>
        <dbReference type="Google" id="ProtNLM"/>
    </source>
</evidence>
<dbReference type="InterPro" id="IPR005944">
    <property type="entry name" value="Pro_iminopeptidase"/>
</dbReference>
<name>A0ABR3FVX5_9AGAR</name>
<sequence>MARHIPTIVVQGRYDLVCPPVTAWDLKKVWPEITLHIVPGAGHASNEPGIEKLLLEATDKFADL</sequence>
<evidence type="ECO:0000313" key="2">
    <source>
        <dbReference type="Proteomes" id="UP001465976"/>
    </source>
</evidence>
<keyword evidence="2" id="KW-1185">Reference proteome</keyword>